<sequence length="144" mass="14959">MKAALLLPLLMLACVALAEGHTRKTLAPTPPRTAGSTTATKPPPQGTIQTSKGPVKVGTVAAGNARPKQGQAAGRGTTGAAKMLGSQAESCRSVGLREHCDNFEQANCCEYLGSNDKWQGCDMASNLYTCTSQFDNKPVSVCCS</sequence>
<proteinExistence type="predicted"/>
<evidence type="ECO:0000313" key="2">
    <source>
        <dbReference type="Proteomes" id="UP000256970"/>
    </source>
</evidence>
<accession>A0A383W0Q9</accession>
<organism evidence="1 2">
    <name type="scientific">Tetradesmus obliquus</name>
    <name type="common">Green alga</name>
    <name type="synonym">Acutodesmus obliquus</name>
    <dbReference type="NCBI Taxonomy" id="3088"/>
    <lineage>
        <taxon>Eukaryota</taxon>
        <taxon>Viridiplantae</taxon>
        <taxon>Chlorophyta</taxon>
        <taxon>core chlorophytes</taxon>
        <taxon>Chlorophyceae</taxon>
        <taxon>CS clade</taxon>
        <taxon>Sphaeropleales</taxon>
        <taxon>Scenedesmaceae</taxon>
        <taxon>Tetradesmus</taxon>
    </lineage>
</organism>
<keyword evidence="2" id="KW-1185">Reference proteome</keyword>
<reference evidence="1 2" key="1">
    <citation type="submission" date="2016-10" db="EMBL/GenBank/DDBJ databases">
        <authorList>
            <person name="Cai Z."/>
        </authorList>
    </citation>
    <scope>NUCLEOTIDE SEQUENCE [LARGE SCALE GENOMIC DNA]</scope>
</reference>
<protein>
    <submittedName>
        <fullName evidence="1">Uncharacterized protein</fullName>
    </submittedName>
</protein>
<dbReference type="EMBL" id="FNXT01001043">
    <property type="protein sequence ID" value="SZX71278.1"/>
    <property type="molecule type" value="Genomic_DNA"/>
</dbReference>
<dbReference type="Proteomes" id="UP000256970">
    <property type="component" value="Unassembled WGS sequence"/>
</dbReference>
<gene>
    <name evidence="1" type="ORF">BQ4739_LOCUS11413</name>
</gene>
<evidence type="ECO:0000313" key="1">
    <source>
        <dbReference type="EMBL" id="SZX71278.1"/>
    </source>
</evidence>
<dbReference type="AlphaFoldDB" id="A0A383W0Q9"/>
<name>A0A383W0Q9_TETOB</name>